<dbReference type="OrthoDB" id="272049at2"/>
<dbReference type="PROSITE" id="PS00101">
    <property type="entry name" value="HEXAPEP_TRANSFERASES"/>
    <property type="match status" value="1"/>
</dbReference>
<evidence type="ECO:0008006" key="8">
    <source>
        <dbReference type="Google" id="ProtNLM"/>
    </source>
</evidence>
<evidence type="ECO:0000313" key="6">
    <source>
        <dbReference type="EMBL" id="TWO66169.1"/>
    </source>
</evidence>
<dbReference type="Proteomes" id="UP000318199">
    <property type="component" value="Unassembled WGS sequence"/>
</dbReference>
<feature type="compositionally biased region" description="Polar residues" evidence="5">
    <location>
        <begin position="1"/>
        <end position="14"/>
    </location>
</feature>
<dbReference type="PANTHER" id="PTHR43300:SF11">
    <property type="entry name" value="ACETYLTRANSFERASE RV3034C-RELATED"/>
    <property type="match status" value="1"/>
</dbReference>
<dbReference type="InterPro" id="IPR001451">
    <property type="entry name" value="Hexapep"/>
</dbReference>
<dbReference type="Pfam" id="PF00132">
    <property type="entry name" value="Hexapep"/>
    <property type="match status" value="1"/>
</dbReference>
<reference evidence="6 7" key="1">
    <citation type="submission" date="2019-07" db="EMBL/GenBank/DDBJ databases">
        <title>Caenimonas sedimenti sp. nov., isolated from activated sludge.</title>
        <authorList>
            <person name="Xu J."/>
        </authorList>
    </citation>
    <scope>NUCLEOTIDE SEQUENCE [LARGE SCALE GENOMIC DNA]</scope>
    <source>
        <strain evidence="6 7">HX-9-20</strain>
    </source>
</reference>
<evidence type="ECO:0000313" key="7">
    <source>
        <dbReference type="Proteomes" id="UP000318199"/>
    </source>
</evidence>
<sequence>MAQASTSPVFQRQFQPEKAGRHVQPARPKIGHDVWVGSGAIILRGVIIGDGAIVAAGAVVTRDVAPYTVVAGVPARFVRDRFADETRRQRAAADLQAALKSIGWSA</sequence>
<evidence type="ECO:0000256" key="5">
    <source>
        <dbReference type="SAM" id="MobiDB-lite"/>
    </source>
</evidence>
<dbReference type="SUPFAM" id="SSF51161">
    <property type="entry name" value="Trimeric LpxA-like enzymes"/>
    <property type="match status" value="1"/>
</dbReference>
<organism evidence="6 7">
    <name type="scientific">Caenimonas sedimenti</name>
    <dbReference type="NCBI Taxonomy" id="2596921"/>
    <lineage>
        <taxon>Bacteria</taxon>
        <taxon>Pseudomonadati</taxon>
        <taxon>Pseudomonadota</taxon>
        <taxon>Betaproteobacteria</taxon>
        <taxon>Burkholderiales</taxon>
        <taxon>Comamonadaceae</taxon>
        <taxon>Caenimonas</taxon>
    </lineage>
</organism>
<name>A0A562ZFQ5_9BURK</name>
<dbReference type="InterPro" id="IPR018357">
    <property type="entry name" value="Hexapep_transf_CS"/>
</dbReference>
<evidence type="ECO:0000256" key="3">
    <source>
        <dbReference type="ARBA" id="ARBA00022737"/>
    </source>
</evidence>
<accession>A0A562ZFQ5</accession>
<gene>
    <name evidence="6" type="ORF">FN976_26760</name>
</gene>
<comment type="similarity">
    <text evidence="1">Belongs to the transferase hexapeptide repeat family.</text>
</comment>
<dbReference type="PANTHER" id="PTHR43300">
    <property type="entry name" value="ACETYLTRANSFERASE"/>
    <property type="match status" value="1"/>
</dbReference>
<protein>
    <recommendedName>
        <fullName evidence="8">CatB-related O-acetyltransferase</fullName>
    </recommendedName>
</protein>
<keyword evidence="7" id="KW-1185">Reference proteome</keyword>
<dbReference type="InterPro" id="IPR050179">
    <property type="entry name" value="Trans_hexapeptide_repeat"/>
</dbReference>
<feature type="region of interest" description="Disordered" evidence="5">
    <location>
        <begin position="1"/>
        <end position="26"/>
    </location>
</feature>
<dbReference type="Gene3D" id="2.160.10.10">
    <property type="entry name" value="Hexapeptide repeat proteins"/>
    <property type="match status" value="1"/>
</dbReference>
<dbReference type="EMBL" id="VOBQ01000026">
    <property type="protein sequence ID" value="TWO66169.1"/>
    <property type="molecule type" value="Genomic_DNA"/>
</dbReference>
<comment type="caution">
    <text evidence="6">The sequence shown here is derived from an EMBL/GenBank/DDBJ whole genome shotgun (WGS) entry which is preliminary data.</text>
</comment>
<dbReference type="AlphaFoldDB" id="A0A562ZFQ5"/>
<keyword evidence="4" id="KW-0012">Acyltransferase</keyword>
<evidence type="ECO:0000256" key="1">
    <source>
        <dbReference type="ARBA" id="ARBA00007274"/>
    </source>
</evidence>
<keyword evidence="3" id="KW-0677">Repeat</keyword>
<dbReference type="InterPro" id="IPR011004">
    <property type="entry name" value="Trimer_LpxA-like_sf"/>
</dbReference>
<dbReference type="GO" id="GO:0016746">
    <property type="term" value="F:acyltransferase activity"/>
    <property type="evidence" value="ECO:0007669"/>
    <property type="project" value="UniProtKB-KW"/>
</dbReference>
<keyword evidence="2" id="KW-0808">Transferase</keyword>
<proteinExistence type="inferred from homology"/>
<evidence type="ECO:0000256" key="2">
    <source>
        <dbReference type="ARBA" id="ARBA00022679"/>
    </source>
</evidence>
<evidence type="ECO:0000256" key="4">
    <source>
        <dbReference type="ARBA" id="ARBA00023315"/>
    </source>
</evidence>